<dbReference type="EMBL" id="CP081303">
    <property type="protein sequence ID" value="QZE13651.1"/>
    <property type="molecule type" value="Genomic_DNA"/>
</dbReference>
<organism evidence="1 2">
    <name type="scientific">Halosquirtibacter laminarini</name>
    <dbReference type="NCBI Taxonomy" id="3374600"/>
    <lineage>
        <taxon>Bacteria</taxon>
        <taxon>Pseudomonadati</taxon>
        <taxon>Bacteroidota</taxon>
        <taxon>Bacteroidia</taxon>
        <taxon>Marinilabiliales</taxon>
        <taxon>Prolixibacteraceae</taxon>
        <taxon>Halosquirtibacter</taxon>
    </lineage>
</organism>
<keyword evidence="2" id="KW-1185">Reference proteome</keyword>
<evidence type="ECO:0000313" key="2">
    <source>
        <dbReference type="Proteomes" id="UP000826212"/>
    </source>
</evidence>
<sequence length="98" mass="11823">MKYRKYQPQPLGEVLKKYLKKSPLQHKLKEVEALEAWQQIMGPNIMERTQKLYMKEGVLHVKLDSSIIKHDVYMMRNHIIRNINEHLKQEVVKEIKIE</sequence>
<name>A0AC61NJU6_9BACT</name>
<protein>
    <submittedName>
        <fullName evidence="1">DUF721 domain-containing protein</fullName>
    </submittedName>
</protein>
<evidence type="ECO:0000313" key="1">
    <source>
        <dbReference type="EMBL" id="QZE13651.1"/>
    </source>
</evidence>
<dbReference type="Proteomes" id="UP000826212">
    <property type="component" value="Chromosome"/>
</dbReference>
<proteinExistence type="predicted"/>
<gene>
    <name evidence="1" type="ORF">K4L44_13920</name>
</gene>
<accession>A0AC61NJU6</accession>
<reference evidence="1" key="1">
    <citation type="submission" date="2021-08" db="EMBL/GenBank/DDBJ databases">
        <title>Novel anaerobic bacterium isolated from sea squirt in East Sea, Republic of Korea.</title>
        <authorList>
            <person name="Nguyen T.H."/>
            <person name="Li Z."/>
            <person name="Lee Y.-J."/>
            <person name="Ko J."/>
            <person name="Kim S.-G."/>
        </authorList>
    </citation>
    <scope>NUCLEOTIDE SEQUENCE</scope>
    <source>
        <strain evidence="1">KCTC 25031</strain>
    </source>
</reference>